<comment type="caution">
    <text evidence="1">The sequence shown here is derived from an EMBL/GenBank/DDBJ whole genome shotgun (WGS) entry which is preliminary data.</text>
</comment>
<evidence type="ECO:0000313" key="1">
    <source>
        <dbReference type="EMBL" id="MBK3518784.1"/>
    </source>
</evidence>
<dbReference type="RefSeq" id="WP_200466005.1">
    <property type="nucleotide sequence ID" value="NZ_JAENRR010000041.1"/>
</dbReference>
<accession>A0ABS1HM86</accession>
<organism evidence="1 2">
    <name type="scientific">Carboxylicivirga marina</name>
    <dbReference type="NCBI Taxonomy" id="2800988"/>
    <lineage>
        <taxon>Bacteria</taxon>
        <taxon>Pseudomonadati</taxon>
        <taxon>Bacteroidota</taxon>
        <taxon>Bacteroidia</taxon>
        <taxon>Marinilabiliales</taxon>
        <taxon>Marinilabiliaceae</taxon>
        <taxon>Carboxylicivirga</taxon>
    </lineage>
</organism>
<keyword evidence="2" id="KW-1185">Reference proteome</keyword>
<sequence length="396" mass="45806">MQTKYLTLAIVYFCLSLSSNGQNIDKQIKQYIKDNQPEEALHLINNHPDTKSNTNHDNLVLFQKKFLNKKTNIENFNPLLLDSFIQILKKADITREINWHTTASNSFYAYQLIDLPRVSLMGCKVLEKEIKQKNLNTSKLLLSHLIWMTSELKFYNNSLSSKLLPSSQTYSSDYSKHRMEASHITNKYDLKTEQAIRHLFFKNISNLAILASENKDTTLTNNIFKYAILSGQPLPPINYLKILYQAESNDEIQFYHTQIASHLNYFSYDNIVKLCILTDRTVLFAIKKQYETSGLQTNDLILANINLYLKDIVKAKELFSQIEKSQHNFPIALIATSYLSFAQNQLAKRELPEVELIELFTLAKNYFIEANKTNPSQKNIEQIHPCDNCITIAQQS</sequence>
<evidence type="ECO:0000313" key="2">
    <source>
        <dbReference type="Proteomes" id="UP000605676"/>
    </source>
</evidence>
<dbReference type="Proteomes" id="UP000605676">
    <property type="component" value="Unassembled WGS sequence"/>
</dbReference>
<dbReference type="EMBL" id="JAENRR010000041">
    <property type="protein sequence ID" value="MBK3518784.1"/>
    <property type="molecule type" value="Genomic_DNA"/>
</dbReference>
<name>A0ABS1HM86_9BACT</name>
<proteinExistence type="predicted"/>
<protein>
    <submittedName>
        <fullName evidence="1">Uncharacterized protein</fullName>
    </submittedName>
</protein>
<gene>
    <name evidence="1" type="ORF">JIV24_15660</name>
</gene>
<reference evidence="1 2" key="1">
    <citation type="submission" date="2021-01" db="EMBL/GenBank/DDBJ databases">
        <title>Carboxyliciviraga sp.nov., isolated from coastal sediments.</title>
        <authorList>
            <person name="Lu D."/>
            <person name="Zhang T."/>
        </authorList>
    </citation>
    <scope>NUCLEOTIDE SEQUENCE [LARGE SCALE GENOMIC DNA]</scope>
    <source>
        <strain evidence="1 2">N1Y132</strain>
    </source>
</reference>